<gene>
    <name evidence="1" type="ORF">HZH66_005265</name>
</gene>
<comment type="caution">
    <text evidence="1">The sequence shown here is derived from an EMBL/GenBank/DDBJ whole genome shotgun (WGS) entry which is preliminary data.</text>
</comment>
<evidence type="ECO:0000313" key="2">
    <source>
        <dbReference type="Proteomes" id="UP000614350"/>
    </source>
</evidence>
<name>A0A834KA66_VESVU</name>
<dbReference type="AlphaFoldDB" id="A0A834KA66"/>
<dbReference type="EMBL" id="JACSEA010000004">
    <property type="protein sequence ID" value="KAF7402998.1"/>
    <property type="molecule type" value="Genomic_DNA"/>
</dbReference>
<reference evidence="1" key="1">
    <citation type="journal article" date="2020" name="G3 (Bethesda)">
        <title>High-Quality Assemblies for Three Invasive Social Wasps from the &lt;i&gt;Vespula&lt;/i&gt; Genus.</title>
        <authorList>
            <person name="Harrop T.W.R."/>
            <person name="Guhlin J."/>
            <person name="McLaughlin G.M."/>
            <person name="Permina E."/>
            <person name="Stockwell P."/>
            <person name="Gilligan J."/>
            <person name="Le Lec M.F."/>
            <person name="Gruber M.A.M."/>
            <person name="Quinn O."/>
            <person name="Lovegrove M."/>
            <person name="Duncan E.J."/>
            <person name="Remnant E.J."/>
            <person name="Van Eeckhoven J."/>
            <person name="Graham B."/>
            <person name="Knapp R.A."/>
            <person name="Langford K.W."/>
            <person name="Kronenberg Z."/>
            <person name="Press M.O."/>
            <person name="Eacker S.M."/>
            <person name="Wilson-Rankin E.E."/>
            <person name="Purcell J."/>
            <person name="Lester P.J."/>
            <person name="Dearden P.K."/>
        </authorList>
    </citation>
    <scope>NUCLEOTIDE SEQUENCE</scope>
    <source>
        <strain evidence="1">Marl-1</strain>
    </source>
</reference>
<keyword evidence="2" id="KW-1185">Reference proteome</keyword>
<accession>A0A834KA66</accession>
<sequence length="71" mass="7340">MERKTRIPWRAEATAGAPGVTLKAEAAGKYRVVGIVELATDATPVVAAATVVVAVAAVTDDDDDDDDDDGR</sequence>
<proteinExistence type="predicted"/>
<protein>
    <submittedName>
        <fullName evidence="1">Uncharacterized protein</fullName>
    </submittedName>
</protein>
<evidence type="ECO:0000313" key="1">
    <source>
        <dbReference type="EMBL" id="KAF7402998.1"/>
    </source>
</evidence>
<organism evidence="1 2">
    <name type="scientific">Vespula vulgaris</name>
    <name type="common">Yellow jacket</name>
    <name type="synonym">Wasp</name>
    <dbReference type="NCBI Taxonomy" id="7454"/>
    <lineage>
        <taxon>Eukaryota</taxon>
        <taxon>Metazoa</taxon>
        <taxon>Ecdysozoa</taxon>
        <taxon>Arthropoda</taxon>
        <taxon>Hexapoda</taxon>
        <taxon>Insecta</taxon>
        <taxon>Pterygota</taxon>
        <taxon>Neoptera</taxon>
        <taxon>Endopterygota</taxon>
        <taxon>Hymenoptera</taxon>
        <taxon>Apocrita</taxon>
        <taxon>Aculeata</taxon>
        <taxon>Vespoidea</taxon>
        <taxon>Vespidae</taxon>
        <taxon>Vespinae</taxon>
        <taxon>Vespula</taxon>
    </lineage>
</organism>
<dbReference type="Proteomes" id="UP000614350">
    <property type="component" value="Unassembled WGS sequence"/>
</dbReference>